<protein>
    <submittedName>
        <fullName evidence="7">Cytochrome P450-like protein</fullName>
    </submittedName>
</protein>
<dbReference type="AlphaFoldDB" id="A0A1Y3B011"/>
<keyword evidence="4" id="KW-0560">Oxidoreductase</keyword>
<dbReference type="InterPro" id="IPR036396">
    <property type="entry name" value="Cyt_P450_sf"/>
</dbReference>
<evidence type="ECO:0000256" key="2">
    <source>
        <dbReference type="ARBA" id="ARBA00022617"/>
    </source>
</evidence>
<keyword evidence="2" id="KW-0349">Heme</keyword>
<dbReference type="Gene3D" id="1.10.630.10">
    <property type="entry name" value="Cytochrome P450"/>
    <property type="match status" value="1"/>
</dbReference>
<comment type="similarity">
    <text evidence="1">Belongs to the cytochrome P450 family.</text>
</comment>
<evidence type="ECO:0000256" key="3">
    <source>
        <dbReference type="ARBA" id="ARBA00022723"/>
    </source>
</evidence>
<dbReference type="GO" id="GO:0008395">
    <property type="term" value="F:steroid hydroxylase activity"/>
    <property type="evidence" value="ECO:0007669"/>
    <property type="project" value="TreeGrafter"/>
</dbReference>
<dbReference type="InterPro" id="IPR001128">
    <property type="entry name" value="Cyt_P450"/>
</dbReference>
<dbReference type="GO" id="GO:0020037">
    <property type="term" value="F:heme binding"/>
    <property type="evidence" value="ECO:0007669"/>
    <property type="project" value="InterPro"/>
</dbReference>
<accession>A0A1Y3B011</accession>
<dbReference type="GO" id="GO:0016705">
    <property type="term" value="F:oxidoreductase activity, acting on paired donors, with incorporation or reduction of molecular oxygen"/>
    <property type="evidence" value="ECO:0007669"/>
    <property type="project" value="InterPro"/>
</dbReference>
<organism evidence="7 8">
    <name type="scientific">Euroglyphus maynei</name>
    <name type="common">Mayne's house dust mite</name>
    <dbReference type="NCBI Taxonomy" id="6958"/>
    <lineage>
        <taxon>Eukaryota</taxon>
        <taxon>Metazoa</taxon>
        <taxon>Ecdysozoa</taxon>
        <taxon>Arthropoda</taxon>
        <taxon>Chelicerata</taxon>
        <taxon>Arachnida</taxon>
        <taxon>Acari</taxon>
        <taxon>Acariformes</taxon>
        <taxon>Sarcoptiformes</taxon>
        <taxon>Astigmata</taxon>
        <taxon>Psoroptidia</taxon>
        <taxon>Analgoidea</taxon>
        <taxon>Pyroglyphidae</taxon>
        <taxon>Pyroglyphinae</taxon>
        <taxon>Euroglyphus</taxon>
    </lineage>
</organism>
<evidence type="ECO:0000313" key="8">
    <source>
        <dbReference type="Proteomes" id="UP000194236"/>
    </source>
</evidence>
<evidence type="ECO:0000256" key="4">
    <source>
        <dbReference type="ARBA" id="ARBA00023002"/>
    </source>
</evidence>
<gene>
    <name evidence="7" type="ORF">BLA29_011069</name>
</gene>
<keyword evidence="3" id="KW-0479">Metal-binding</keyword>
<sequence length="125" mass="14396">MENVKRVGKIFGSEMFTGINITIAEPELIQLVLSKEFTNFPNRRKFSIDDDLFSNVLSAVDLDQWKRLRAIVAPTFATGKLRRMKFRMDSICQTLIRNIDTELSKSNDRECILNIKQFAGAFTMD</sequence>
<feature type="non-terminal residue" evidence="7">
    <location>
        <position position="125"/>
    </location>
</feature>
<dbReference type="Proteomes" id="UP000194236">
    <property type="component" value="Unassembled WGS sequence"/>
</dbReference>
<dbReference type="PANTHER" id="PTHR24302">
    <property type="entry name" value="CYTOCHROME P450 FAMILY 3"/>
    <property type="match status" value="1"/>
</dbReference>
<name>A0A1Y3B011_EURMA</name>
<dbReference type="Pfam" id="PF00067">
    <property type="entry name" value="p450"/>
    <property type="match status" value="1"/>
</dbReference>
<evidence type="ECO:0000256" key="6">
    <source>
        <dbReference type="ARBA" id="ARBA00023033"/>
    </source>
</evidence>
<keyword evidence="6" id="KW-0503">Monooxygenase</keyword>
<dbReference type="InterPro" id="IPR050705">
    <property type="entry name" value="Cytochrome_P450_3A"/>
</dbReference>
<dbReference type="EMBL" id="MUJZ01053597">
    <property type="protein sequence ID" value="OTF72996.1"/>
    <property type="molecule type" value="Genomic_DNA"/>
</dbReference>
<dbReference type="OrthoDB" id="6435524at2759"/>
<reference evidence="7 8" key="1">
    <citation type="submission" date="2017-03" db="EMBL/GenBank/DDBJ databases">
        <title>Genome Survey of Euroglyphus maynei.</title>
        <authorList>
            <person name="Arlian L.G."/>
            <person name="Morgan M.S."/>
            <person name="Rider S.D."/>
        </authorList>
    </citation>
    <scope>NUCLEOTIDE SEQUENCE [LARGE SCALE GENOMIC DNA]</scope>
    <source>
        <strain evidence="7">Arlian Lab</strain>
        <tissue evidence="7">Whole body</tissue>
    </source>
</reference>
<dbReference type="GO" id="GO:0005506">
    <property type="term" value="F:iron ion binding"/>
    <property type="evidence" value="ECO:0007669"/>
    <property type="project" value="InterPro"/>
</dbReference>
<evidence type="ECO:0000256" key="1">
    <source>
        <dbReference type="ARBA" id="ARBA00010617"/>
    </source>
</evidence>
<proteinExistence type="inferred from homology"/>
<dbReference type="SUPFAM" id="SSF48264">
    <property type="entry name" value="Cytochrome P450"/>
    <property type="match status" value="1"/>
</dbReference>
<keyword evidence="5" id="KW-0408">Iron</keyword>
<evidence type="ECO:0000313" key="7">
    <source>
        <dbReference type="EMBL" id="OTF72996.1"/>
    </source>
</evidence>
<keyword evidence="8" id="KW-1185">Reference proteome</keyword>
<comment type="caution">
    <text evidence="7">The sequence shown here is derived from an EMBL/GenBank/DDBJ whole genome shotgun (WGS) entry which is preliminary data.</text>
</comment>
<dbReference type="PANTHER" id="PTHR24302:SF15">
    <property type="entry name" value="FATTY-ACID PEROXYGENASE"/>
    <property type="match status" value="1"/>
</dbReference>
<evidence type="ECO:0000256" key="5">
    <source>
        <dbReference type="ARBA" id="ARBA00023004"/>
    </source>
</evidence>